<dbReference type="AlphaFoldDB" id="A0A6J8BX46"/>
<dbReference type="PANTHER" id="PTHR14383">
    <property type="entry name" value="SWAP-70 RECOMBINASE"/>
    <property type="match status" value="1"/>
</dbReference>
<dbReference type="PANTHER" id="PTHR14383:SF5">
    <property type="entry name" value="RUN DOMAIN-CONTAINING PROTEIN"/>
    <property type="match status" value="1"/>
</dbReference>
<dbReference type="Pfam" id="PF00169">
    <property type="entry name" value="PH"/>
    <property type="match status" value="1"/>
</dbReference>
<feature type="region of interest" description="Disordered" evidence="1">
    <location>
        <begin position="405"/>
        <end position="433"/>
    </location>
</feature>
<dbReference type="InterPro" id="IPR057836">
    <property type="entry name" value="EF-hand_SWAP70_N"/>
</dbReference>
<protein>
    <submittedName>
        <fullName evidence="3">SWAP70</fullName>
    </submittedName>
</protein>
<feature type="region of interest" description="Disordered" evidence="1">
    <location>
        <begin position="716"/>
        <end position="756"/>
    </location>
</feature>
<reference evidence="3 4" key="1">
    <citation type="submission" date="2020-06" db="EMBL/GenBank/DDBJ databases">
        <authorList>
            <person name="Li R."/>
            <person name="Bekaert M."/>
        </authorList>
    </citation>
    <scope>NUCLEOTIDE SEQUENCE [LARGE SCALE GENOMIC DNA]</scope>
    <source>
        <strain evidence="4">wild</strain>
    </source>
</reference>
<feature type="compositionally biased region" description="Basic and acidic residues" evidence="1">
    <location>
        <begin position="735"/>
        <end position="749"/>
    </location>
</feature>
<feature type="compositionally biased region" description="Polar residues" evidence="1">
    <location>
        <begin position="959"/>
        <end position="975"/>
    </location>
</feature>
<feature type="compositionally biased region" description="Basic and acidic residues" evidence="1">
    <location>
        <begin position="923"/>
        <end position="934"/>
    </location>
</feature>
<feature type="compositionally biased region" description="Acidic residues" evidence="1">
    <location>
        <begin position="940"/>
        <end position="953"/>
    </location>
</feature>
<organism evidence="3 4">
    <name type="scientific">Mytilus coruscus</name>
    <name type="common">Sea mussel</name>
    <dbReference type="NCBI Taxonomy" id="42192"/>
    <lineage>
        <taxon>Eukaryota</taxon>
        <taxon>Metazoa</taxon>
        <taxon>Spiralia</taxon>
        <taxon>Lophotrochozoa</taxon>
        <taxon>Mollusca</taxon>
        <taxon>Bivalvia</taxon>
        <taxon>Autobranchia</taxon>
        <taxon>Pteriomorphia</taxon>
        <taxon>Mytilida</taxon>
        <taxon>Mytiloidea</taxon>
        <taxon>Mytilidae</taxon>
        <taxon>Mytilinae</taxon>
        <taxon>Mytilus</taxon>
    </lineage>
</organism>
<evidence type="ECO:0000313" key="4">
    <source>
        <dbReference type="Proteomes" id="UP000507470"/>
    </source>
</evidence>
<dbReference type="Pfam" id="PF25530">
    <property type="entry name" value="EF-hand_SWAP70_N"/>
    <property type="match status" value="1"/>
</dbReference>
<feature type="region of interest" description="Disordered" evidence="1">
    <location>
        <begin position="830"/>
        <end position="1004"/>
    </location>
</feature>
<evidence type="ECO:0000256" key="1">
    <source>
        <dbReference type="SAM" id="MobiDB-lite"/>
    </source>
</evidence>
<gene>
    <name evidence="3" type="ORF">MCOR_22753</name>
</gene>
<feature type="compositionally biased region" description="Basic and acidic residues" evidence="1">
    <location>
        <begin position="994"/>
        <end position="1004"/>
    </location>
</feature>
<dbReference type="Proteomes" id="UP000507470">
    <property type="component" value="Unassembled WGS sequence"/>
</dbReference>
<dbReference type="SUPFAM" id="SSF50729">
    <property type="entry name" value="PH domain-like"/>
    <property type="match status" value="1"/>
</dbReference>
<keyword evidence="4" id="KW-1185">Reference proteome</keyword>
<name>A0A6J8BX46_MYTCO</name>
<evidence type="ECO:0000313" key="3">
    <source>
        <dbReference type="EMBL" id="CAC5387420.1"/>
    </source>
</evidence>
<dbReference type="Gene3D" id="2.30.29.30">
    <property type="entry name" value="Pleckstrin-homology domain (PH domain)/Phosphotyrosine-binding domain (PTB)"/>
    <property type="match status" value="1"/>
</dbReference>
<dbReference type="PROSITE" id="PS50003">
    <property type="entry name" value="PH_DOMAIN"/>
    <property type="match status" value="1"/>
</dbReference>
<dbReference type="InterPro" id="IPR001849">
    <property type="entry name" value="PH_domain"/>
</dbReference>
<accession>A0A6J8BX46</accession>
<proteinExistence type="predicted"/>
<sequence>MSIMQVGKDHQTDRQIDRLIPEYHRTLFCGGEASADYLPVQSQFVFLCLIAETKTTRIDVIESFRNRRRMPGFSIRDPHRHGGAKVSRGRWSSSIELLKIEAMKSIWYAFQTLIDPQNEMVQIHTLKVLTASIGNALGIEKSEELHDKTDQTELDFKSYFVILESLMFEPLSKVSDETMDLSSIDYQHVHQVCWVLFYNNQKGKTIPDDVPENMAFKLWLMYNLFSEEDDSNKPIFPLKLDPEEASTIFEGILTQTGNHNLLCSATEDFGDEPMTYQKYLATYFVHIFKHVKEGILTSSVETVHEQFVIDILKKGNLIKRGHQVKNWKERYMVLNPTELKYYASSHQKHMKGTVVFNKSQTVEILPDKGGKRIQIALENCENPHYHHHKELSKQRRQKRNVIKMEKENEERKRQEEEDLHRQTEEGYKQREQMNEEMLRQRNLELEEEKRRREQLEAQLREQEALREAERQRLLELEASKSELEKLLELERQAKKDEETVRRLQAKLLDEESEKRQELERLKREQEEILKYEREMREGLEDQKEEKDQILLEAQAKLSELERERVEASDKLEKATERLQEAENERLKMEEKVKLWKKPNVGLARPIQPTNRPLITHRGLGAFCATDFLRKSRQQDKQRGMTKKQLDEKYGEHVLDMSDEEENGNHENKSPVSKTFNEEINTQNLDNIIENSDVKISTSEESLSHLENQPQIIIQTVTDQDQQAPDKISDNSNVKVENKEEIKTDEQSKDLEEENQCTQSIDCKEGELDIGTEKSSISKEMILEKDENKDETINENDVQKLRFLVDDSLLSENHQNKDSEHIQAMTRGHFGEENQTNVQGDGTLKDDESADLFESAKDISSTNSEEKVENHSLSDDQKGESFEQKETDCEVQGRGSYENVTFNSRSIKSDEKTVGESECSNTKTENDRNEIEDSSMKNNNDEDLYYDQPEDETNDKDMSAFSNLTYQNINMNTNNDQKSDERGKEEEDSNVYDYVELKNEHFEQK</sequence>
<feature type="domain" description="PH" evidence="2">
    <location>
        <begin position="310"/>
        <end position="424"/>
    </location>
</feature>
<evidence type="ECO:0000259" key="2">
    <source>
        <dbReference type="PROSITE" id="PS50003"/>
    </source>
</evidence>
<dbReference type="EMBL" id="CACVKT020004000">
    <property type="protein sequence ID" value="CAC5387420.1"/>
    <property type="molecule type" value="Genomic_DNA"/>
</dbReference>
<dbReference type="InterPro" id="IPR011993">
    <property type="entry name" value="PH-like_dom_sf"/>
</dbReference>
<feature type="compositionally biased region" description="Basic and acidic residues" evidence="1">
    <location>
        <begin position="863"/>
        <end position="887"/>
    </location>
</feature>
<dbReference type="OrthoDB" id="8434295at2759"/>